<keyword evidence="1" id="KW-0812">Transmembrane</keyword>
<evidence type="ECO:0000259" key="2">
    <source>
        <dbReference type="Pfam" id="PF08334"/>
    </source>
</evidence>
<feature type="transmembrane region" description="Helical" evidence="1">
    <location>
        <begin position="20"/>
        <end position="41"/>
    </location>
</feature>
<dbReference type="Pfam" id="PF07963">
    <property type="entry name" value="N_methyl"/>
    <property type="match status" value="1"/>
</dbReference>
<dbReference type="GO" id="GO:0015627">
    <property type="term" value="C:type II protein secretion system complex"/>
    <property type="evidence" value="ECO:0007669"/>
    <property type="project" value="InterPro"/>
</dbReference>
<gene>
    <name evidence="3" type="primary">gspG</name>
    <name evidence="3" type="ORF">K0B96_13685</name>
</gene>
<evidence type="ECO:0000256" key="1">
    <source>
        <dbReference type="SAM" id="Phobius"/>
    </source>
</evidence>
<accession>A0A8F9TU58</accession>
<keyword evidence="4" id="KW-1185">Reference proteome</keyword>
<dbReference type="EMBL" id="CP080507">
    <property type="protein sequence ID" value="QYM78343.1"/>
    <property type="molecule type" value="Genomic_DNA"/>
</dbReference>
<dbReference type="InterPro" id="IPR013545">
    <property type="entry name" value="T2SS_protein-GspG_C"/>
</dbReference>
<feature type="domain" description="Type II secretion system protein GspG C-terminal" evidence="2">
    <location>
        <begin position="49"/>
        <end position="151"/>
    </location>
</feature>
<dbReference type="InterPro" id="IPR045584">
    <property type="entry name" value="Pilin-like"/>
</dbReference>
<name>A0A8F9TU58_9BACT</name>
<dbReference type="InterPro" id="IPR010054">
    <property type="entry name" value="Type2_sec_GspG"/>
</dbReference>
<keyword evidence="1" id="KW-1133">Transmembrane helix</keyword>
<dbReference type="Pfam" id="PF08334">
    <property type="entry name" value="T2SSG"/>
    <property type="match status" value="1"/>
</dbReference>
<dbReference type="NCBIfam" id="TIGR02532">
    <property type="entry name" value="IV_pilin_GFxxxE"/>
    <property type="match status" value="1"/>
</dbReference>
<proteinExistence type="predicted"/>
<dbReference type="SUPFAM" id="SSF54523">
    <property type="entry name" value="Pili subunits"/>
    <property type="match status" value="1"/>
</dbReference>
<evidence type="ECO:0000313" key="3">
    <source>
        <dbReference type="EMBL" id="QYM78343.1"/>
    </source>
</evidence>
<dbReference type="KEGG" id="ole:K0B96_13685"/>
<sequence>MAFAHAMFARKKTSRSRSAFTLLEILVALAILGLLVGLAVVKTDTIFGGAQVTTAKLFVNESMATPLTTYRLQMGDYPSTAEGIQALITPPQGKADRWHGPYIQARGDKQPLDPWGHPYQYRYPGTHNKNSYDVFSLGPDGTESDDDIGNW</sequence>
<evidence type="ECO:0000313" key="4">
    <source>
        <dbReference type="Proteomes" id="UP000825051"/>
    </source>
</evidence>
<keyword evidence="1" id="KW-0472">Membrane</keyword>
<organism evidence="3 4">
    <name type="scientific">Horticoccus luteus</name>
    <dbReference type="NCBI Taxonomy" id="2862869"/>
    <lineage>
        <taxon>Bacteria</taxon>
        <taxon>Pseudomonadati</taxon>
        <taxon>Verrucomicrobiota</taxon>
        <taxon>Opitutia</taxon>
        <taxon>Opitutales</taxon>
        <taxon>Opitutaceae</taxon>
        <taxon>Horticoccus</taxon>
    </lineage>
</organism>
<dbReference type="GO" id="GO:0015628">
    <property type="term" value="P:protein secretion by the type II secretion system"/>
    <property type="evidence" value="ECO:0007669"/>
    <property type="project" value="InterPro"/>
</dbReference>
<reference evidence="3" key="1">
    <citation type="submission" date="2021-08" db="EMBL/GenBank/DDBJ databases">
        <title>Genome of a novel bacterium of the phylum Verrucomicrobia, Oleiharenicola sp. KSB-15.</title>
        <authorList>
            <person name="Chung J.-H."/>
            <person name="Ahn J.-H."/>
            <person name="Yoon Y."/>
            <person name="Kim D.-Y."/>
            <person name="An S.-H."/>
            <person name="Park I."/>
            <person name="Yeon J."/>
        </authorList>
    </citation>
    <scope>NUCLEOTIDE SEQUENCE</scope>
    <source>
        <strain evidence="3">KSB-15</strain>
    </source>
</reference>
<protein>
    <submittedName>
        <fullName evidence="3">Type II secretion system major pseudopilin GspG</fullName>
    </submittedName>
</protein>
<dbReference type="Proteomes" id="UP000825051">
    <property type="component" value="Chromosome"/>
</dbReference>
<dbReference type="AlphaFoldDB" id="A0A8F9TU58"/>
<dbReference type="NCBIfam" id="TIGR01710">
    <property type="entry name" value="typeII_sec_gspG"/>
    <property type="match status" value="1"/>
</dbReference>
<dbReference type="Gene3D" id="3.30.700.10">
    <property type="entry name" value="Glycoprotein, Type 4 Pilin"/>
    <property type="match status" value="1"/>
</dbReference>
<dbReference type="InterPro" id="IPR012902">
    <property type="entry name" value="N_methyl_site"/>
</dbReference>